<gene>
    <name evidence="3" type="ORF">Cni_G04113</name>
</gene>
<protein>
    <recommendedName>
        <fullName evidence="2">C2H2-type domain-containing protein</fullName>
    </recommendedName>
</protein>
<dbReference type="GO" id="GO:0008270">
    <property type="term" value="F:zinc ion binding"/>
    <property type="evidence" value="ECO:0007669"/>
    <property type="project" value="UniProtKB-KW"/>
</dbReference>
<dbReference type="AlphaFoldDB" id="A0AAQ3JSU4"/>
<keyword evidence="1" id="KW-0479">Metal-binding</keyword>
<proteinExistence type="predicted"/>
<dbReference type="PANTHER" id="PTHR46326:SF8">
    <property type="entry name" value="C2H2-LIKE ZINC FINGER PROTEIN"/>
    <property type="match status" value="1"/>
</dbReference>
<dbReference type="InterPro" id="IPR013087">
    <property type="entry name" value="Znf_C2H2_type"/>
</dbReference>
<evidence type="ECO:0000313" key="4">
    <source>
        <dbReference type="Proteomes" id="UP001327560"/>
    </source>
</evidence>
<organism evidence="3 4">
    <name type="scientific">Canna indica</name>
    <name type="common">Indian-shot</name>
    <dbReference type="NCBI Taxonomy" id="4628"/>
    <lineage>
        <taxon>Eukaryota</taxon>
        <taxon>Viridiplantae</taxon>
        <taxon>Streptophyta</taxon>
        <taxon>Embryophyta</taxon>
        <taxon>Tracheophyta</taxon>
        <taxon>Spermatophyta</taxon>
        <taxon>Magnoliopsida</taxon>
        <taxon>Liliopsida</taxon>
        <taxon>Zingiberales</taxon>
        <taxon>Cannaceae</taxon>
        <taxon>Canna</taxon>
    </lineage>
</organism>
<evidence type="ECO:0000259" key="2">
    <source>
        <dbReference type="PROSITE" id="PS50157"/>
    </source>
</evidence>
<dbReference type="Pfam" id="PF13912">
    <property type="entry name" value="zf-C2H2_6"/>
    <property type="match status" value="1"/>
</dbReference>
<keyword evidence="1" id="KW-0862">Zinc</keyword>
<evidence type="ECO:0000256" key="1">
    <source>
        <dbReference type="PROSITE-ProRule" id="PRU00042"/>
    </source>
</evidence>
<keyword evidence="1" id="KW-0863">Zinc-finger</keyword>
<accession>A0AAQ3JSU4</accession>
<dbReference type="GO" id="GO:0006355">
    <property type="term" value="P:regulation of DNA-templated transcription"/>
    <property type="evidence" value="ECO:0007669"/>
    <property type="project" value="InterPro"/>
</dbReference>
<dbReference type="Proteomes" id="UP001327560">
    <property type="component" value="Chromosome 1"/>
</dbReference>
<reference evidence="3 4" key="1">
    <citation type="submission" date="2023-10" db="EMBL/GenBank/DDBJ databases">
        <title>Chromosome-scale genome assembly provides insights into flower coloration mechanisms of Canna indica.</title>
        <authorList>
            <person name="Li C."/>
        </authorList>
    </citation>
    <scope>NUCLEOTIDE SEQUENCE [LARGE SCALE GENOMIC DNA]</scope>
    <source>
        <tissue evidence="3">Flower</tissue>
    </source>
</reference>
<feature type="domain" description="C2H2-type" evidence="2">
    <location>
        <begin position="139"/>
        <end position="166"/>
    </location>
</feature>
<evidence type="ECO:0000313" key="3">
    <source>
        <dbReference type="EMBL" id="WOK95406.1"/>
    </source>
</evidence>
<dbReference type="PROSITE" id="PS50157">
    <property type="entry name" value="ZINC_FINGER_C2H2_2"/>
    <property type="match status" value="1"/>
</dbReference>
<sequence>MDASPSSSFVIPDDPLISPLYEAMFPFSVSPRSSSSSSSSTVLPPPDAHFLSAYNLFDPESISTTSNQSIFPAGTTSLLAEHPLATLISSSSCSTTTTNHDHHLLPFADFADIYSTYSPAYANRSIRVASSDEPNKHKYYCEACKVRFGTSQALGGHMSSHSKSRRRAALSVAAPNWKPMAAKSKNIINKSKLINPRMISRNTSAKLLPVERQGKIDSCDGVLRSIVTEPPEAIKDCLSCLIDQIWLNDVCDQMDFSSLFDN</sequence>
<dbReference type="PANTHER" id="PTHR46326">
    <property type="entry name" value="ZINC FINGER PROTEIN ZAT1-RELATED"/>
    <property type="match status" value="1"/>
</dbReference>
<dbReference type="PROSITE" id="PS00028">
    <property type="entry name" value="ZINC_FINGER_C2H2_1"/>
    <property type="match status" value="1"/>
</dbReference>
<dbReference type="EMBL" id="CP136890">
    <property type="protein sequence ID" value="WOK95406.1"/>
    <property type="molecule type" value="Genomic_DNA"/>
</dbReference>
<name>A0AAQ3JSU4_9LILI</name>
<dbReference type="Gene3D" id="3.30.160.60">
    <property type="entry name" value="Classic Zinc Finger"/>
    <property type="match status" value="1"/>
</dbReference>
<keyword evidence="4" id="KW-1185">Reference proteome</keyword>
<dbReference type="InterPro" id="IPR044303">
    <property type="entry name" value="ZAT1/4/9"/>
</dbReference>